<dbReference type="GO" id="GO:0016020">
    <property type="term" value="C:membrane"/>
    <property type="evidence" value="ECO:0007669"/>
    <property type="project" value="UniProtKB-SubCell"/>
</dbReference>
<dbReference type="InterPro" id="IPR010335">
    <property type="entry name" value="Mesothelin"/>
</dbReference>
<evidence type="ECO:0000256" key="2">
    <source>
        <dbReference type="ARBA" id="ARBA00011016"/>
    </source>
</evidence>
<dbReference type="EMBL" id="JAINUF010000004">
    <property type="protein sequence ID" value="KAJ8364091.1"/>
    <property type="molecule type" value="Genomic_DNA"/>
</dbReference>
<evidence type="ECO:0000256" key="3">
    <source>
        <dbReference type="ARBA" id="ARBA00022729"/>
    </source>
</evidence>
<evidence type="ECO:0000256" key="4">
    <source>
        <dbReference type="ARBA" id="ARBA00022889"/>
    </source>
</evidence>
<evidence type="ECO:0000256" key="1">
    <source>
        <dbReference type="ARBA" id="ARBA00004370"/>
    </source>
</evidence>
<dbReference type="GO" id="GO:0007160">
    <property type="term" value="P:cell-matrix adhesion"/>
    <property type="evidence" value="ECO:0007669"/>
    <property type="project" value="TreeGrafter"/>
</dbReference>
<evidence type="ECO:0000313" key="8">
    <source>
        <dbReference type="Proteomes" id="UP001152622"/>
    </source>
</evidence>
<comment type="caution">
    <text evidence="7">The sequence shown here is derived from an EMBL/GenBank/DDBJ whole genome shotgun (WGS) entry which is preliminary data.</text>
</comment>
<proteinExistence type="inferred from homology"/>
<evidence type="ECO:0000313" key="7">
    <source>
        <dbReference type="EMBL" id="KAJ8364091.1"/>
    </source>
</evidence>
<evidence type="ECO:0000256" key="6">
    <source>
        <dbReference type="ARBA" id="ARBA00023180"/>
    </source>
</evidence>
<name>A0A9Q1FQ28_SYNKA</name>
<comment type="similarity">
    <text evidence="2">Belongs to the mesothelin family.</text>
</comment>
<organism evidence="7 8">
    <name type="scientific">Synaphobranchus kaupii</name>
    <name type="common">Kaup's arrowtooth eel</name>
    <dbReference type="NCBI Taxonomy" id="118154"/>
    <lineage>
        <taxon>Eukaryota</taxon>
        <taxon>Metazoa</taxon>
        <taxon>Chordata</taxon>
        <taxon>Craniata</taxon>
        <taxon>Vertebrata</taxon>
        <taxon>Euteleostomi</taxon>
        <taxon>Actinopterygii</taxon>
        <taxon>Neopterygii</taxon>
        <taxon>Teleostei</taxon>
        <taxon>Anguilliformes</taxon>
        <taxon>Synaphobranchidae</taxon>
        <taxon>Synaphobranchus</taxon>
    </lineage>
</organism>
<dbReference type="AlphaFoldDB" id="A0A9Q1FQ28"/>
<dbReference type="GO" id="GO:0009986">
    <property type="term" value="C:cell surface"/>
    <property type="evidence" value="ECO:0007669"/>
    <property type="project" value="TreeGrafter"/>
</dbReference>
<gene>
    <name evidence="7" type="ORF">SKAU_G00129220</name>
</gene>
<evidence type="ECO:0000256" key="5">
    <source>
        <dbReference type="ARBA" id="ARBA00023136"/>
    </source>
</evidence>
<keyword evidence="8" id="KW-1185">Reference proteome</keyword>
<keyword evidence="6" id="KW-0325">Glycoprotein</keyword>
<keyword evidence="4" id="KW-0130">Cell adhesion</keyword>
<keyword evidence="3" id="KW-0732">Signal</keyword>
<keyword evidence="5" id="KW-0472">Membrane</keyword>
<accession>A0A9Q1FQ28</accession>
<protein>
    <recommendedName>
        <fullName evidence="9">Mesothelin-like protein</fullName>
    </recommendedName>
</protein>
<dbReference type="OrthoDB" id="9329195at2759"/>
<dbReference type="Proteomes" id="UP001152622">
    <property type="component" value="Chromosome 4"/>
</dbReference>
<evidence type="ECO:0008006" key="9">
    <source>
        <dbReference type="Google" id="ProtNLM"/>
    </source>
</evidence>
<comment type="subcellular location">
    <subcellularLocation>
        <location evidence="1">Membrane</location>
    </subcellularLocation>
</comment>
<dbReference type="PANTHER" id="PTHR23412:SF6">
    <property type="entry name" value="MESOTHELIN"/>
    <property type="match status" value="1"/>
</dbReference>
<dbReference type="InterPro" id="IPR026664">
    <property type="entry name" value="Stereocilin-rel"/>
</dbReference>
<sequence>MGHVKAIDLATFFDIFSPAVQAHENLFPSSVRSAMIQQVFDKGNLSESSVSDAEILVWLQKRLSPLLPNLSLNLVAPFFNIVKERQCVTSQQAVKLLDSIHSTLHSDTQSEVYTHILTSLKEPAPLRCYTNGSFYLFLERSFLSFQFPNLTTFFSLMPQSQRSELINSIPPSDLRDFFMRPKTIDNNKVLCTIFNNYDSIPDFLETQEDIPDDVRRSILPCVWPLALSSDNEKEVALWFEKRLKLYLTFLTKDLISSTETQKAKCLPFRKIIFAVGDNYNYSKADFTQEDVYDTIKTYLSTGTKPKCYNATLPQLNSKAWFANYIGGFITYVTLDDLNTFGTMAQLQVFSTDLDNLQLFNHSSIPGNVSSFYTELIYLEDSNFSPLLLPMHFRCGAPGSAYSQLSAGQSKIILYNLTQICSELDSEISAALAGNFQTVNSDTIAALGKESIGLTPGQIAAARPSEIVSSLSTMSTVTGWNQGQSITIVKSLLKANFVIASSSQLEQLGTLVTGVPSNIFRNIDSTEILRTSLNPSFITNILAAPQIIQQTYVSKIISVSSDPEKLLENVPNTMATEIPRSLLEFPPESFEKVNMKKWKYEQAVLFFDTVATGFSDSNKISTTVLQGFTCTRVQTFSRKKVINLIKASRRMGVRKVVLRESQLTCMYNYIKDFDTDNFQQYPPDMLLYYNYKSVRTKCKAYFIETGAADYSILSDALKEKKDTLLDNAKSCLDIRGTSINRENVEILGNMCCTLDGFYIENSDPLILEKLKNCKDLSDVQSTSVQKVLIAGNTQYGHPSTWNVRTLKDLGILPLYMKTDFWRQFSRRHKRRFLKYFMRAQRRERREKRKLRRLFRECNRSLRSKRAAESDCTAGSITQVVISDDAFPFGYDASQFNTCLSVTTVKDNLAGLSEKVDDDDFQRIILDKLNQAYPTGIADEQVQVIGSVSRVASINDIDNWNVTIIDTLAALMASNDGPWEPDQGKAIVTKYLSTVGNSLQTAELNAIGGEILCSLDVDVLKGITPNSLRNANALTLSDCSTEKKKVLFSVANKAFSNRNAIPLTEYQLMSNFLGGATMAYIMRLTASNVSMDIPTFVDLDENVRNALTVNDVKSLLGAQLPDLKAFENQTVVAIWIAKQFKSQLSSLGLDLIGGREDPIPTGVGVINTTTTATTGGSTTVTTTSGYDGSSTKSSRVLHLLLALAFTTLQILP</sequence>
<dbReference type="PANTHER" id="PTHR23412">
    <property type="entry name" value="STEREOCILIN RELATED"/>
    <property type="match status" value="1"/>
</dbReference>
<reference evidence="7" key="1">
    <citation type="journal article" date="2023" name="Science">
        <title>Genome structures resolve the early diversification of teleost fishes.</title>
        <authorList>
            <person name="Parey E."/>
            <person name="Louis A."/>
            <person name="Montfort J."/>
            <person name="Bouchez O."/>
            <person name="Roques C."/>
            <person name="Iampietro C."/>
            <person name="Lluch J."/>
            <person name="Castinel A."/>
            <person name="Donnadieu C."/>
            <person name="Desvignes T."/>
            <person name="Floi Bucao C."/>
            <person name="Jouanno E."/>
            <person name="Wen M."/>
            <person name="Mejri S."/>
            <person name="Dirks R."/>
            <person name="Jansen H."/>
            <person name="Henkel C."/>
            <person name="Chen W.J."/>
            <person name="Zahm M."/>
            <person name="Cabau C."/>
            <person name="Klopp C."/>
            <person name="Thompson A.W."/>
            <person name="Robinson-Rechavi M."/>
            <person name="Braasch I."/>
            <person name="Lecointre G."/>
            <person name="Bobe J."/>
            <person name="Postlethwait J.H."/>
            <person name="Berthelot C."/>
            <person name="Roest Crollius H."/>
            <person name="Guiguen Y."/>
        </authorList>
    </citation>
    <scope>NUCLEOTIDE SEQUENCE</scope>
    <source>
        <strain evidence="7">WJC10195</strain>
    </source>
</reference>
<dbReference type="Pfam" id="PF06060">
    <property type="entry name" value="Mesothelin"/>
    <property type="match status" value="1"/>
</dbReference>